<dbReference type="SUPFAM" id="SSF52172">
    <property type="entry name" value="CheY-like"/>
    <property type="match status" value="1"/>
</dbReference>
<dbReference type="GO" id="GO:0000160">
    <property type="term" value="P:phosphorelay signal transduction system"/>
    <property type="evidence" value="ECO:0007669"/>
    <property type="project" value="InterPro"/>
</dbReference>
<evidence type="ECO:0000256" key="2">
    <source>
        <dbReference type="PROSITE-ProRule" id="PRU00169"/>
    </source>
</evidence>
<dbReference type="CDD" id="cd17574">
    <property type="entry name" value="REC_OmpR"/>
    <property type="match status" value="1"/>
</dbReference>
<dbReference type="KEGG" id="mbd:MEBOL_003497"/>
<evidence type="ECO:0000256" key="1">
    <source>
        <dbReference type="ARBA" id="ARBA00022553"/>
    </source>
</evidence>
<dbReference type="EMBL" id="CP022163">
    <property type="protein sequence ID" value="ATB30042.1"/>
    <property type="molecule type" value="Genomic_DNA"/>
</dbReference>
<organism evidence="4 5">
    <name type="scientific">Melittangium boletus DSM 14713</name>
    <dbReference type="NCBI Taxonomy" id="1294270"/>
    <lineage>
        <taxon>Bacteria</taxon>
        <taxon>Pseudomonadati</taxon>
        <taxon>Myxococcota</taxon>
        <taxon>Myxococcia</taxon>
        <taxon>Myxococcales</taxon>
        <taxon>Cystobacterineae</taxon>
        <taxon>Archangiaceae</taxon>
        <taxon>Melittangium</taxon>
    </lineage>
</organism>
<dbReference type="InterPro" id="IPR050595">
    <property type="entry name" value="Bact_response_regulator"/>
</dbReference>
<dbReference type="SMART" id="SM00448">
    <property type="entry name" value="REC"/>
    <property type="match status" value="1"/>
</dbReference>
<reference evidence="4 5" key="1">
    <citation type="submission" date="2017-06" db="EMBL/GenBank/DDBJ databases">
        <authorList>
            <person name="Kim H.J."/>
            <person name="Triplett B.A."/>
        </authorList>
    </citation>
    <scope>NUCLEOTIDE SEQUENCE [LARGE SCALE GENOMIC DNA]</scope>
    <source>
        <strain evidence="4 5">DSM 14713</strain>
    </source>
</reference>
<proteinExistence type="predicted"/>
<dbReference type="Pfam" id="PF00072">
    <property type="entry name" value="Response_reg"/>
    <property type="match status" value="1"/>
</dbReference>
<dbReference type="Proteomes" id="UP000217289">
    <property type="component" value="Chromosome"/>
</dbReference>
<dbReference type="Gene3D" id="3.40.50.2300">
    <property type="match status" value="1"/>
</dbReference>
<dbReference type="InterPro" id="IPR011006">
    <property type="entry name" value="CheY-like_superfamily"/>
</dbReference>
<dbReference type="OrthoDB" id="9800029at2"/>
<feature type="domain" description="Response regulatory" evidence="3">
    <location>
        <begin position="7"/>
        <end position="126"/>
    </location>
</feature>
<dbReference type="InterPro" id="IPR001789">
    <property type="entry name" value="Sig_transdc_resp-reg_receiver"/>
</dbReference>
<sequence>MAQQQGAVLVVEDLELSRKILTGELQALGFTHIVEATNGADALACLAEMRPVPVLVCLDLTLPDISGYDVCEMIRNTPLLQEIPVLMVSARTQTMDRAQAELAGASGYLMKPFTTEELRQQVERVLPNPPWKKA</sequence>
<keyword evidence="1 2" id="KW-0597">Phosphoprotein</keyword>
<protein>
    <submittedName>
        <fullName evidence="4">Two-component system response regulator</fullName>
    </submittedName>
</protein>
<dbReference type="AlphaFoldDB" id="A0A250IFU3"/>
<accession>A0A250IFU3</accession>
<evidence type="ECO:0000313" key="5">
    <source>
        <dbReference type="Proteomes" id="UP000217289"/>
    </source>
</evidence>
<name>A0A250IFU3_9BACT</name>
<dbReference type="RefSeq" id="WP_095978535.1">
    <property type="nucleotide sequence ID" value="NZ_CP022163.1"/>
</dbReference>
<dbReference type="PANTHER" id="PTHR44591">
    <property type="entry name" value="STRESS RESPONSE REGULATOR PROTEIN 1"/>
    <property type="match status" value="1"/>
</dbReference>
<evidence type="ECO:0000259" key="3">
    <source>
        <dbReference type="PROSITE" id="PS50110"/>
    </source>
</evidence>
<gene>
    <name evidence="4" type="ORF">MEBOL_003497</name>
</gene>
<evidence type="ECO:0000313" key="4">
    <source>
        <dbReference type="EMBL" id="ATB30042.1"/>
    </source>
</evidence>
<dbReference type="PROSITE" id="PS50110">
    <property type="entry name" value="RESPONSE_REGULATORY"/>
    <property type="match status" value="1"/>
</dbReference>
<dbReference type="PANTHER" id="PTHR44591:SF3">
    <property type="entry name" value="RESPONSE REGULATORY DOMAIN-CONTAINING PROTEIN"/>
    <property type="match status" value="1"/>
</dbReference>
<feature type="modified residue" description="4-aspartylphosphate" evidence="2">
    <location>
        <position position="59"/>
    </location>
</feature>
<keyword evidence="5" id="KW-1185">Reference proteome</keyword>